<reference evidence="2" key="1">
    <citation type="submission" date="2021-02" db="EMBL/GenBank/DDBJ databases">
        <authorList>
            <person name="Palmer J.M."/>
        </authorList>
    </citation>
    <scope>NUCLEOTIDE SEQUENCE</scope>
    <source>
        <strain evidence="2">SCRP23</strain>
    </source>
</reference>
<dbReference type="OrthoDB" id="120273at2759"/>
<evidence type="ECO:0000313" key="2">
    <source>
        <dbReference type="EMBL" id="KAG7385926.1"/>
    </source>
</evidence>
<keyword evidence="1" id="KW-0732">Signal</keyword>
<proteinExistence type="predicted"/>
<accession>A0A8T1VYA5</accession>
<keyword evidence="3" id="KW-1185">Reference proteome</keyword>
<evidence type="ECO:0000256" key="1">
    <source>
        <dbReference type="SAM" id="SignalP"/>
    </source>
</evidence>
<protein>
    <submittedName>
        <fullName evidence="2">Uncharacterized protein</fullName>
    </submittedName>
</protein>
<comment type="caution">
    <text evidence="2">The sequence shown here is derived from an EMBL/GenBank/DDBJ whole genome shotgun (WGS) entry which is preliminary data.</text>
</comment>
<dbReference type="Proteomes" id="UP000693981">
    <property type="component" value="Unassembled WGS sequence"/>
</dbReference>
<evidence type="ECO:0000313" key="3">
    <source>
        <dbReference type="Proteomes" id="UP000693981"/>
    </source>
</evidence>
<feature type="signal peptide" evidence="1">
    <location>
        <begin position="1"/>
        <end position="21"/>
    </location>
</feature>
<sequence>MTPSLALIVAVVSLVLPTIHASMTVRLYTGLNRDDDKWKYEFSTTQRCFTFGKCLDGVTMGADWNDVDDGYAIVFYSEDQCQGKTVESKAVPKGQVVFDYDSASIGAKSFMVWEQGMYATRGFTAECLERAAVNSSQSPQLEVDMPLLS</sequence>
<gene>
    <name evidence="2" type="ORF">PHYBOEH_008859</name>
</gene>
<dbReference type="EMBL" id="JAGDFL010000531">
    <property type="protein sequence ID" value="KAG7385926.1"/>
    <property type="molecule type" value="Genomic_DNA"/>
</dbReference>
<name>A0A8T1VYA5_9STRA</name>
<feature type="chain" id="PRO_5035925287" evidence="1">
    <location>
        <begin position="22"/>
        <end position="149"/>
    </location>
</feature>
<dbReference type="AlphaFoldDB" id="A0A8T1VYA5"/>
<organism evidence="2 3">
    <name type="scientific">Phytophthora boehmeriae</name>
    <dbReference type="NCBI Taxonomy" id="109152"/>
    <lineage>
        <taxon>Eukaryota</taxon>
        <taxon>Sar</taxon>
        <taxon>Stramenopiles</taxon>
        <taxon>Oomycota</taxon>
        <taxon>Peronosporomycetes</taxon>
        <taxon>Peronosporales</taxon>
        <taxon>Peronosporaceae</taxon>
        <taxon>Phytophthora</taxon>
    </lineage>
</organism>